<feature type="domain" description="TLC" evidence="7">
    <location>
        <begin position="65"/>
        <end position="262"/>
    </location>
</feature>
<feature type="transmembrane region" description="Helical" evidence="6">
    <location>
        <begin position="157"/>
        <end position="175"/>
    </location>
</feature>
<comment type="caution">
    <text evidence="8">The sequence shown here is derived from an EMBL/GenBank/DDBJ whole genome shotgun (WGS) entry which is preliminary data.</text>
</comment>
<protein>
    <recommendedName>
        <fullName evidence="7">TLC domain-containing protein</fullName>
    </recommendedName>
</protein>
<evidence type="ECO:0000256" key="1">
    <source>
        <dbReference type="ARBA" id="ARBA00004141"/>
    </source>
</evidence>
<dbReference type="InParanoid" id="A0A1Y1VXT6"/>
<proteinExistence type="predicted"/>
<dbReference type="Proteomes" id="UP000193498">
    <property type="component" value="Unassembled WGS sequence"/>
</dbReference>
<evidence type="ECO:0000256" key="4">
    <source>
        <dbReference type="ARBA" id="ARBA00023136"/>
    </source>
</evidence>
<dbReference type="GO" id="GO:0005783">
    <property type="term" value="C:endoplasmic reticulum"/>
    <property type="evidence" value="ECO:0007669"/>
    <property type="project" value="TreeGrafter"/>
</dbReference>
<dbReference type="GO" id="GO:0055088">
    <property type="term" value="P:lipid homeostasis"/>
    <property type="evidence" value="ECO:0007669"/>
    <property type="project" value="TreeGrafter"/>
</dbReference>
<evidence type="ECO:0000256" key="2">
    <source>
        <dbReference type="ARBA" id="ARBA00022692"/>
    </source>
</evidence>
<keyword evidence="9" id="KW-1185">Reference proteome</keyword>
<dbReference type="PANTHER" id="PTHR13439:SF0">
    <property type="entry name" value="TOPOISOMERASE I DAMAGE AFFECTED PROTEIN 4"/>
    <property type="match status" value="1"/>
</dbReference>
<dbReference type="GO" id="GO:0016020">
    <property type="term" value="C:membrane"/>
    <property type="evidence" value="ECO:0007669"/>
    <property type="project" value="UniProtKB-SubCell"/>
</dbReference>
<dbReference type="Pfam" id="PF03798">
    <property type="entry name" value="TRAM_LAG1_CLN8"/>
    <property type="match status" value="1"/>
</dbReference>
<evidence type="ECO:0000259" key="7">
    <source>
        <dbReference type="PROSITE" id="PS50922"/>
    </source>
</evidence>
<dbReference type="InterPro" id="IPR050846">
    <property type="entry name" value="TLCD"/>
</dbReference>
<dbReference type="STRING" id="1314790.A0A1Y1VXT6"/>
<comment type="subcellular location">
    <subcellularLocation>
        <location evidence="1">Membrane</location>
        <topology evidence="1">Multi-pass membrane protein</topology>
    </subcellularLocation>
</comment>
<dbReference type="OrthoDB" id="10266980at2759"/>
<gene>
    <name evidence="8" type="ORF">K493DRAFT_294457</name>
</gene>
<feature type="transmembrane region" description="Helical" evidence="6">
    <location>
        <begin position="229"/>
        <end position="251"/>
    </location>
</feature>
<evidence type="ECO:0000313" key="8">
    <source>
        <dbReference type="EMBL" id="ORX66100.1"/>
    </source>
</evidence>
<name>A0A1Y1VXT6_9FUNG</name>
<dbReference type="SMART" id="SM00724">
    <property type="entry name" value="TLC"/>
    <property type="match status" value="1"/>
</dbReference>
<keyword evidence="3 6" id="KW-1133">Transmembrane helix</keyword>
<dbReference type="EMBL" id="MCFE01001125">
    <property type="protein sequence ID" value="ORX66100.1"/>
    <property type="molecule type" value="Genomic_DNA"/>
</dbReference>
<accession>A0A1Y1VXT6</accession>
<feature type="transmembrane region" description="Helical" evidence="6">
    <location>
        <begin position="70"/>
        <end position="90"/>
    </location>
</feature>
<evidence type="ECO:0000256" key="6">
    <source>
        <dbReference type="SAM" id="Phobius"/>
    </source>
</evidence>
<dbReference type="FunCoup" id="A0A1Y1VXT6">
    <property type="interactions" value="294"/>
</dbReference>
<keyword evidence="2 5" id="KW-0812">Transmembrane</keyword>
<dbReference type="AlphaFoldDB" id="A0A1Y1VXT6"/>
<sequence>MSSTANDPTLEQSVQTIFREFGFEKLAFHWQVVLLSAAACQGTFCLSRALSPLLFRKTYRSLNSKEQTSWDAHVVSFLHCILIVTLALPICFEPRLLNDRVFGYDSHAGDVYAIACGYFLWDTLFHGKYLKEYGLGPLIHACSCFALALFSYRPLTMYYGCIFLMFELSTPFLNVQWFMDKLGFEGSLGQKINSGILLSTFFGVRIIHGTWSLYHLIVDILPVVHSIPLHLLTVFGTALGCLYLLNLIWLCKIFLRFKKLLGSTSVEKTKAS</sequence>
<dbReference type="InterPro" id="IPR006634">
    <property type="entry name" value="TLC-dom"/>
</dbReference>
<dbReference type="PANTHER" id="PTHR13439">
    <property type="entry name" value="CT120 PROTEIN"/>
    <property type="match status" value="1"/>
</dbReference>
<organism evidence="8 9">
    <name type="scientific">Basidiobolus meristosporus CBS 931.73</name>
    <dbReference type="NCBI Taxonomy" id="1314790"/>
    <lineage>
        <taxon>Eukaryota</taxon>
        <taxon>Fungi</taxon>
        <taxon>Fungi incertae sedis</taxon>
        <taxon>Zoopagomycota</taxon>
        <taxon>Entomophthoromycotina</taxon>
        <taxon>Basidiobolomycetes</taxon>
        <taxon>Basidiobolales</taxon>
        <taxon>Basidiobolaceae</taxon>
        <taxon>Basidiobolus</taxon>
    </lineage>
</organism>
<evidence type="ECO:0000256" key="3">
    <source>
        <dbReference type="ARBA" id="ARBA00022989"/>
    </source>
</evidence>
<dbReference type="PROSITE" id="PS50922">
    <property type="entry name" value="TLC"/>
    <property type="match status" value="1"/>
</dbReference>
<evidence type="ECO:0000256" key="5">
    <source>
        <dbReference type="PROSITE-ProRule" id="PRU00205"/>
    </source>
</evidence>
<feature type="transmembrane region" description="Helical" evidence="6">
    <location>
        <begin position="28"/>
        <end position="50"/>
    </location>
</feature>
<feature type="transmembrane region" description="Helical" evidence="6">
    <location>
        <begin position="133"/>
        <end position="151"/>
    </location>
</feature>
<keyword evidence="4 5" id="KW-0472">Membrane</keyword>
<reference evidence="8 9" key="1">
    <citation type="submission" date="2016-07" db="EMBL/GenBank/DDBJ databases">
        <title>Pervasive Adenine N6-methylation of Active Genes in Fungi.</title>
        <authorList>
            <consortium name="DOE Joint Genome Institute"/>
            <person name="Mondo S.J."/>
            <person name="Dannebaum R.O."/>
            <person name="Kuo R.C."/>
            <person name="Labutti K."/>
            <person name="Haridas S."/>
            <person name="Kuo A."/>
            <person name="Salamov A."/>
            <person name="Ahrendt S.R."/>
            <person name="Lipzen A."/>
            <person name="Sullivan W."/>
            <person name="Andreopoulos W.B."/>
            <person name="Clum A."/>
            <person name="Lindquist E."/>
            <person name="Daum C."/>
            <person name="Ramamoorthy G.K."/>
            <person name="Gryganskyi A."/>
            <person name="Culley D."/>
            <person name="Magnuson J.K."/>
            <person name="James T.Y."/>
            <person name="O'Malley M.A."/>
            <person name="Stajich J.E."/>
            <person name="Spatafora J.W."/>
            <person name="Visel A."/>
            <person name="Grigoriev I.V."/>
        </authorList>
    </citation>
    <scope>NUCLEOTIDE SEQUENCE [LARGE SCALE GENOMIC DNA]</scope>
    <source>
        <strain evidence="8 9">CBS 931.73</strain>
    </source>
</reference>
<evidence type="ECO:0000313" key="9">
    <source>
        <dbReference type="Proteomes" id="UP000193498"/>
    </source>
</evidence>